<reference evidence="1" key="1">
    <citation type="submission" date="2022-07" db="EMBL/GenBank/DDBJ databases">
        <authorList>
            <person name="Macas J."/>
            <person name="Novak P."/>
            <person name="Neumann P."/>
        </authorList>
    </citation>
    <scope>NUCLEOTIDE SEQUENCE</scope>
</reference>
<evidence type="ECO:0000313" key="1">
    <source>
        <dbReference type="EMBL" id="CAH9121734.1"/>
    </source>
</evidence>
<organism evidence="1 2">
    <name type="scientific">Cuscuta epithymum</name>
    <dbReference type="NCBI Taxonomy" id="186058"/>
    <lineage>
        <taxon>Eukaryota</taxon>
        <taxon>Viridiplantae</taxon>
        <taxon>Streptophyta</taxon>
        <taxon>Embryophyta</taxon>
        <taxon>Tracheophyta</taxon>
        <taxon>Spermatophyta</taxon>
        <taxon>Magnoliopsida</taxon>
        <taxon>eudicotyledons</taxon>
        <taxon>Gunneridae</taxon>
        <taxon>Pentapetalae</taxon>
        <taxon>asterids</taxon>
        <taxon>lamiids</taxon>
        <taxon>Solanales</taxon>
        <taxon>Convolvulaceae</taxon>
        <taxon>Cuscuteae</taxon>
        <taxon>Cuscuta</taxon>
        <taxon>Cuscuta subgen. Cuscuta</taxon>
    </lineage>
</organism>
<proteinExistence type="predicted"/>
<dbReference type="Proteomes" id="UP001152523">
    <property type="component" value="Unassembled WGS sequence"/>
</dbReference>
<accession>A0AAV0EDE5</accession>
<comment type="caution">
    <text evidence="1">The sequence shown here is derived from an EMBL/GenBank/DDBJ whole genome shotgun (WGS) entry which is preliminary data.</text>
</comment>
<dbReference type="EMBL" id="CAMAPF010000921">
    <property type="protein sequence ID" value="CAH9121734.1"/>
    <property type="molecule type" value="Genomic_DNA"/>
</dbReference>
<name>A0AAV0EDE5_9ASTE</name>
<sequence>MSVSYPLTMTSKTGEHPSTLKSLLEPVVQKNACHIHVSYEATASSTAVGLCLCPLNCSRMTIPPFLLHAVDGTNHAGQTSFVAYSRRRWRSLGFGVRKYQELCVSIIVLQNFFKHDKVRLSPR</sequence>
<dbReference type="AlphaFoldDB" id="A0AAV0EDE5"/>
<protein>
    <submittedName>
        <fullName evidence="1">Uncharacterized protein</fullName>
    </submittedName>
</protein>
<gene>
    <name evidence="1" type="ORF">CEPIT_LOCUS23926</name>
</gene>
<keyword evidence="2" id="KW-1185">Reference proteome</keyword>
<evidence type="ECO:0000313" key="2">
    <source>
        <dbReference type="Proteomes" id="UP001152523"/>
    </source>
</evidence>